<protein>
    <submittedName>
        <fullName evidence="2">Uncharacterized protein</fullName>
    </submittedName>
</protein>
<organism evidence="2 3">
    <name type="scientific">Pseudomonas putida</name>
    <name type="common">Arthrobacter siderocapsulatus</name>
    <dbReference type="NCBI Taxonomy" id="303"/>
    <lineage>
        <taxon>Bacteria</taxon>
        <taxon>Pseudomonadati</taxon>
        <taxon>Pseudomonadota</taxon>
        <taxon>Gammaproteobacteria</taxon>
        <taxon>Pseudomonadales</taxon>
        <taxon>Pseudomonadaceae</taxon>
        <taxon>Pseudomonas</taxon>
    </lineage>
</organism>
<dbReference type="RefSeq" id="WP_063914204.1">
    <property type="nucleotide sequence ID" value="NZ_AP022324.1"/>
</dbReference>
<feature type="region of interest" description="Disordered" evidence="1">
    <location>
        <begin position="141"/>
        <end position="184"/>
    </location>
</feature>
<dbReference type="EMBL" id="AP022324">
    <property type="protein sequence ID" value="BBU44957.1"/>
    <property type="molecule type" value="Genomic_DNA"/>
</dbReference>
<dbReference type="Proteomes" id="UP000464661">
    <property type="component" value="Chromosome"/>
</dbReference>
<reference evidence="2 3" key="1">
    <citation type="submission" date="2020-01" db="EMBL/GenBank/DDBJ databases">
        <title>Complete Genome Sequence of Pseudomonas putida Strain TS312, Harboring the HdtS type N-acyl-homoserine Lactone Synthase, Isolated from a Paper Mill.</title>
        <authorList>
            <person name="Hosoe A."/>
            <person name="Suenaga T."/>
            <person name="Sugi T."/>
            <person name="Izumi T."/>
            <person name="Nagai N."/>
            <person name="Terada A."/>
        </authorList>
    </citation>
    <scope>NUCLEOTIDE SEQUENCE [LARGE SCALE GENOMIC DNA]</scope>
    <source>
        <strain evidence="2 3">TS312</strain>
    </source>
</reference>
<name>A0A7U6M2Z4_PSEPU</name>
<dbReference type="AlphaFoldDB" id="A0A7U6M2Z4"/>
<sequence>MRDTELDTLRRDAELHNLDTSRVRITPDDGAYLVTFPRPLIALGPWAEHVQPAGAVRCRTAAQAEETMLRGLLKLSIAERQRVRCGFVVGWDSLRINRCPLSDDELDAYRLRIGHAAKVAQLQEELTEALAAQARREAAERGAADLSARHGLTIPTVQSTEHPSLPLSGKKRPRTQRKEVNNHE</sequence>
<gene>
    <name evidence="2" type="ORF">PPTS312_28720</name>
</gene>
<proteinExistence type="predicted"/>
<accession>A0A7U6M2Z4</accession>
<evidence type="ECO:0000256" key="1">
    <source>
        <dbReference type="SAM" id="MobiDB-lite"/>
    </source>
</evidence>
<evidence type="ECO:0000313" key="3">
    <source>
        <dbReference type="Proteomes" id="UP000464661"/>
    </source>
</evidence>
<evidence type="ECO:0000313" key="2">
    <source>
        <dbReference type="EMBL" id="BBU44957.1"/>
    </source>
</evidence>